<dbReference type="PANTHER" id="PTHR13932">
    <property type="entry name" value="COPROPORPHYRINIGEN III OXIDASE"/>
    <property type="match status" value="1"/>
</dbReference>
<dbReference type="SUPFAM" id="SSF102114">
    <property type="entry name" value="Radical SAM enzymes"/>
    <property type="match status" value="1"/>
</dbReference>
<evidence type="ECO:0000313" key="2">
    <source>
        <dbReference type="Proteomes" id="UP000215590"/>
    </source>
</evidence>
<reference evidence="1 2" key="1">
    <citation type="submission" date="2017-07" db="EMBL/GenBank/DDBJ databases">
        <title>Phylogenetic study on the rhizospheric bacterium Ochrobactrum sp. A44.</title>
        <authorList>
            <person name="Krzyzanowska D.M."/>
            <person name="Ossowicki A."/>
            <person name="Rajewska M."/>
            <person name="Maciag T."/>
            <person name="Kaczynski Z."/>
            <person name="Czerwicka M."/>
            <person name="Jafra S."/>
        </authorList>
    </citation>
    <scope>NUCLEOTIDE SEQUENCE [LARGE SCALE GENOMIC DNA]</scope>
    <source>
        <strain evidence="1 2">DSM 7216</strain>
    </source>
</reference>
<dbReference type="GO" id="GO:0006779">
    <property type="term" value="P:porphyrin-containing compound biosynthetic process"/>
    <property type="evidence" value="ECO:0007669"/>
    <property type="project" value="TreeGrafter"/>
</dbReference>
<comment type="caution">
    <text evidence="1">The sequence shown here is derived from an EMBL/GenBank/DDBJ whole genome shotgun (WGS) entry which is preliminary data.</text>
</comment>
<proteinExistence type="predicted"/>
<dbReference type="PANTHER" id="PTHR13932:SF9">
    <property type="entry name" value="COPROPORPHYRINOGEN III OXIDASE"/>
    <property type="match status" value="1"/>
</dbReference>
<dbReference type="InterPro" id="IPR034505">
    <property type="entry name" value="Coproporphyrinogen-III_oxidase"/>
</dbReference>
<protein>
    <submittedName>
        <fullName evidence="1">Putative oxygen-independent coproporphyrinogen III oxidase</fullName>
    </submittedName>
</protein>
<gene>
    <name evidence="1" type="ORF">CEV31_3732</name>
</gene>
<dbReference type="GO" id="GO:0005737">
    <property type="term" value="C:cytoplasm"/>
    <property type="evidence" value="ECO:0007669"/>
    <property type="project" value="TreeGrafter"/>
</dbReference>
<organism evidence="1 2">
    <name type="scientific">Brucella thiophenivorans</name>
    <dbReference type="NCBI Taxonomy" id="571255"/>
    <lineage>
        <taxon>Bacteria</taxon>
        <taxon>Pseudomonadati</taxon>
        <taxon>Pseudomonadota</taxon>
        <taxon>Alphaproteobacteria</taxon>
        <taxon>Hyphomicrobiales</taxon>
        <taxon>Brucellaceae</taxon>
        <taxon>Brucella/Ochrobactrum group</taxon>
        <taxon>Brucella</taxon>
    </lineage>
</organism>
<dbReference type="GO" id="GO:0051539">
    <property type="term" value="F:4 iron, 4 sulfur cluster binding"/>
    <property type="evidence" value="ECO:0007669"/>
    <property type="project" value="TreeGrafter"/>
</dbReference>
<dbReference type="Proteomes" id="UP000215590">
    <property type="component" value="Unassembled WGS sequence"/>
</dbReference>
<dbReference type="InterPro" id="IPR058240">
    <property type="entry name" value="rSAM_sf"/>
</dbReference>
<dbReference type="RefSeq" id="WP_094509374.1">
    <property type="nucleotide sequence ID" value="NZ_JBHEEK010000012.1"/>
</dbReference>
<dbReference type="EMBL" id="NNRJ01000061">
    <property type="protein sequence ID" value="OYR11491.1"/>
    <property type="molecule type" value="Genomic_DNA"/>
</dbReference>
<accession>A0A256FAM6</accession>
<dbReference type="Gene3D" id="3.30.750.200">
    <property type="match status" value="1"/>
</dbReference>
<name>A0A256FAM6_9HYPH</name>
<dbReference type="OrthoDB" id="9808022at2"/>
<dbReference type="AlphaFoldDB" id="A0A256FAM6"/>
<evidence type="ECO:0000313" key="1">
    <source>
        <dbReference type="EMBL" id="OYR11491.1"/>
    </source>
</evidence>
<keyword evidence="2" id="KW-1185">Reference proteome</keyword>
<sequence length="226" mass="24940">MNRFSVGVQSFDTDVRRRQGRKASREDVIGFLEGIRDRDQAALIIDLIYGLPGQMLDVWRRDIETAAELCPDGIDLYGLNLIPGTPLFTAISAGKFPAAAGLGDIGILYQTGVEFFRRRNWRQLTNNHWGRTTRELNLYNILIKEGADCLTFGSGAGGSIGPYIYGLKSDLGSYSESFKAGFKPLGMLNKADGNQHLRNFITASFEVGFLDICSIVAACRSQAFIE</sequence>